<dbReference type="Proteomes" id="UP000070096">
    <property type="component" value="Unassembled WGS sequence"/>
</dbReference>
<dbReference type="EMBL" id="LQRC01000231">
    <property type="protein sequence ID" value="KXT69725.1"/>
    <property type="molecule type" value="Genomic_DNA"/>
</dbReference>
<protein>
    <recommendedName>
        <fullName evidence="3">DUF4860 domain-containing protein</fullName>
    </recommendedName>
</protein>
<comment type="caution">
    <text evidence="1">The sequence shown here is derived from an EMBL/GenBank/DDBJ whole genome shotgun (WGS) entry which is preliminary data.</text>
</comment>
<accession>A0A139N0Z8</accession>
<dbReference type="PATRIC" id="fig|1302.21.peg.1922"/>
<organism evidence="1 2">
    <name type="scientific">Streptococcus gordonii</name>
    <dbReference type="NCBI Taxonomy" id="1302"/>
    <lineage>
        <taxon>Bacteria</taxon>
        <taxon>Bacillati</taxon>
        <taxon>Bacillota</taxon>
        <taxon>Bacilli</taxon>
        <taxon>Lactobacillales</taxon>
        <taxon>Streptococcaceae</taxon>
        <taxon>Streptococcus</taxon>
    </lineage>
</organism>
<evidence type="ECO:0000313" key="1">
    <source>
        <dbReference type="EMBL" id="KXT69725.1"/>
    </source>
</evidence>
<gene>
    <name evidence="1" type="ORF">SGODD07_01738</name>
</gene>
<sequence length="155" mass="17215">MRLTKKTVLIGVASLLILGLAAWGVNLFLVKHNAQQSFDKNFIHYQAKSDDHETFITQGIGKKEVYNLSYSPSKKTIEITKSTKNGDSYSADSIYGAVNLYDIKQNGNSYVFITAAKPIIVDFGLTSVRVTYDGGNFETPYSELHFGESFPSEDN</sequence>
<proteinExistence type="predicted"/>
<evidence type="ECO:0008006" key="3">
    <source>
        <dbReference type="Google" id="ProtNLM"/>
    </source>
</evidence>
<evidence type="ECO:0000313" key="2">
    <source>
        <dbReference type="Proteomes" id="UP000070096"/>
    </source>
</evidence>
<dbReference type="AlphaFoldDB" id="A0A139N0Z8"/>
<reference evidence="1 2" key="1">
    <citation type="submission" date="2016-01" db="EMBL/GenBank/DDBJ databases">
        <title>Highly variable Streptococcus oralis are common among viridans streptococci isolated from primates.</title>
        <authorList>
            <person name="Denapaite D."/>
            <person name="Rieger M."/>
            <person name="Koendgen S."/>
            <person name="Brueckner R."/>
            <person name="Ochigava I."/>
            <person name="Kappeler P."/>
            <person name="Maetz-Rensing K."/>
            <person name="Leendertz F."/>
            <person name="Hakenbeck R."/>
        </authorList>
    </citation>
    <scope>NUCLEOTIDE SEQUENCE [LARGE SCALE GENOMIC DNA]</scope>
    <source>
        <strain evidence="1 2">DD07</strain>
    </source>
</reference>
<name>A0A139N0Z8_STRGN</name>